<name>A0ABS8DEU5_9FIRM</name>
<dbReference type="Proteomes" id="UP001299546">
    <property type="component" value="Unassembled WGS sequence"/>
</dbReference>
<evidence type="ECO:0000313" key="3">
    <source>
        <dbReference type="Proteomes" id="UP001299546"/>
    </source>
</evidence>
<organism evidence="2 3">
    <name type="scientific">Bariatricus massiliensis</name>
    <dbReference type="NCBI Taxonomy" id="1745713"/>
    <lineage>
        <taxon>Bacteria</taxon>
        <taxon>Bacillati</taxon>
        <taxon>Bacillota</taxon>
        <taxon>Clostridia</taxon>
        <taxon>Lachnospirales</taxon>
        <taxon>Lachnospiraceae</taxon>
        <taxon>Bariatricus</taxon>
    </lineage>
</organism>
<keyword evidence="1" id="KW-0472">Membrane</keyword>
<accession>A0ABS8DEU5</accession>
<dbReference type="EMBL" id="JAJCIS010000002">
    <property type="protein sequence ID" value="MCB7386941.1"/>
    <property type="molecule type" value="Genomic_DNA"/>
</dbReference>
<evidence type="ECO:0000313" key="2">
    <source>
        <dbReference type="EMBL" id="MCB7386941.1"/>
    </source>
</evidence>
<keyword evidence="1" id="KW-1133">Transmembrane helix</keyword>
<protein>
    <recommendedName>
        <fullName evidence="4">Lipoprotein</fullName>
    </recommendedName>
</protein>
<comment type="caution">
    <text evidence="2">The sequence shown here is derived from an EMBL/GenBank/DDBJ whole genome shotgun (WGS) entry which is preliminary data.</text>
</comment>
<evidence type="ECO:0008006" key="4">
    <source>
        <dbReference type="Google" id="ProtNLM"/>
    </source>
</evidence>
<keyword evidence="3" id="KW-1185">Reference proteome</keyword>
<sequence length="64" mass="7301">MQNTKKIWCIMSGAVILVVGIFIVPRCLKKLTGEIYKKGHRKINFENLGPEIVKKDTKEQENGN</sequence>
<gene>
    <name evidence="2" type="ORF">LIZ65_06535</name>
</gene>
<dbReference type="RefSeq" id="WP_066736025.1">
    <property type="nucleotide sequence ID" value="NZ_JAJCIQ010000002.1"/>
</dbReference>
<feature type="transmembrane region" description="Helical" evidence="1">
    <location>
        <begin position="7"/>
        <end position="24"/>
    </location>
</feature>
<proteinExistence type="predicted"/>
<keyword evidence="1" id="KW-0812">Transmembrane</keyword>
<reference evidence="2 3" key="1">
    <citation type="submission" date="2021-10" db="EMBL/GenBank/DDBJ databases">
        <title>Collection of gut derived symbiotic bacterial strains cultured from healthy donors.</title>
        <authorList>
            <person name="Lin H."/>
            <person name="Littmann E."/>
            <person name="Kohout C."/>
            <person name="Pamer E.G."/>
        </authorList>
    </citation>
    <scope>NUCLEOTIDE SEQUENCE [LARGE SCALE GENOMIC DNA]</scope>
    <source>
        <strain evidence="2 3">DFI.1.165</strain>
    </source>
</reference>
<evidence type="ECO:0000256" key="1">
    <source>
        <dbReference type="SAM" id="Phobius"/>
    </source>
</evidence>